<gene>
    <name evidence="2" type="ORF">QFZ53_003181</name>
</gene>
<feature type="transmembrane region" description="Helical" evidence="1">
    <location>
        <begin position="65"/>
        <end position="87"/>
    </location>
</feature>
<keyword evidence="1" id="KW-1133">Transmembrane helix</keyword>
<keyword evidence="1" id="KW-0472">Membrane</keyword>
<evidence type="ECO:0000313" key="2">
    <source>
        <dbReference type="EMBL" id="MDQ0648985.1"/>
    </source>
</evidence>
<evidence type="ECO:0000256" key="1">
    <source>
        <dbReference type="SAM" id="Phobius"/>
    </source>
</evidence>
<sequence>MLARLCAAEQTRSMTQPPTQARASTSDLVVRIVGAVLTLFFAVPFLLFAWVALSSRFSWTSGDVHGYGMIFGTLIALVAGLLVMLVAPLVLPSRLRAKGYLISALGYVVVGVGLVAAWFTA</sequence>
<keyword evidence="3" id="KW-1185">Reference proteome</keyword>
<organism evidence="2 3">
    <name type="scientific">Microbacterium natoriense</name>
    <dbReference type="NCBI Taxonomy" id="284570"/>
    <lineage>
        <taxon>Bacteria</taxon>
        <taxon>Bacillati</taxon>
        <taxon>Actinomycetota</taxon>
        <taxon>Actinomycetes</taxon>
        <taxon>Micrococcales</taxon>
        <taxon>Microbacteriaceae</taxon>
        <taxon>Microbacterium</taxon>
    </lineage>
</organism>
<dbReference type="AlphaFoldDB" id="A0AAW8EZV4"/>
<dbReference type="EMBL" id="JAUSXV010000001">
    <property type="protein sequence ID" value="MDQ0648985.1"/>
    <property type="molecule type" value="Genomic_DNA"/>
</dbReference>
<name>A0AAW8EZV4_9MICO</name>
<comment type="caution">
    <text evidence="2">The sequence shown here is derived from an EMBL/GenBank/DDBJ whole genome shotgun (WGS) entry which is preliminary data.</text>
</comment>
<reference evidence="2 3" key="1">
    <citation type="submission" date="2023-07" db="EMBL/GenBank/DDBJ databases">
        <title>Comparative genomics of wheat-associated soil bacteria to identify genetic determinants of phenazine resistance.</title>
        <authorList>
            <person name="Mouncey N."/>
        </authorList>
    </citation>
    <scope>NUCLEOTIDE SEQUENCE [LARGE SCALE GENOMIC DNA]</scope>
    <source>
        <strain evidence="2 3">W4I9-1</strain>
    </source>
</reference>
<evidence type="ECO:0000313" key="3">
    <source>
        <dbReference type="Proteomes" id="UP001244427"/>
    </source>
</evidence>
<proteinExistence type="predicted"/>
<dbReference type="Proteomes" id="UP001244427">
    <property type="component" value="Unassembled WGS sequence"/>
</dbReference>
<feature type="transmembrane region" description="Helical" evidence="1">
    <location>
        <begin position="99"/>
        <end position="119"/>
    </location>
</feature>
<protein>
    <submittedName>
        <fullName evidence="2">Na+/phosphate symporter</fullName>
    </submittedName>
</protein>
<keyword evidence="1" id="KW-0812">Transmembrane</keyword>
<feature type="transmembrane region" description="Helical" evidence="1">
    <location>
        <begin position="28"/>
        <end position="53"/>
    </location>
</feature>
<accession>A0AAW8EZV4</accession>